<dbReference type="SMART" id="SM00116">
    <property type="entry name" value="CBS"/>
    <property type="match status" value="1"/>
</dbReference>
<reference evidence="5 6" key="1">
    <citation type="submission" date="2014-12" db="EMBL/GenBank/DDBJ databases">
        <title>Complete genome sequence of Streptomyces vietnamensis strain GIMV4.0001, a genetic manipulable producer of the benzoisochromanequinone antibiotic granaticin.</title>
        <authorList>
            <person name="Deng M.R."/>
            <person name="Guo J."/>
            <person name="Ma L.Y."/>
            <person name="Feng G.D."/>
            <person name="Mo C.Y."/>
            <person name="Zhu H.H."/>
        </authorList>
    </citation>
    <scope>NUCLEOTIDE SEQUENCE [LARGE SCALE GENOMIC DNA]</scope>
    <source>
        <strain evidence="6">GIMV4.0001</strain>
    </source>
</reference>
<feature type="domain" description="CBS" evidence="4">
    <location>
        <begin position="10"/>
        <end position="67"/>
    </location>
</feature>
<dbReference type="STRING" id="362257.SVTN_00010"/>
<gene>
    <name evidence="5" type="ORF">SVTN_00010</name>
</gene>
<name>A0A0B5I4H4_9ACTN</name>
<feature type="region of interest" description="Disordered" evidence="3">
    <location>
        <begin position="57"/>
        <end position="78"/>
    </location>
</feature>
<sequence length="78" mass="8334">MQHRTVFEVMTHDVVTAAPATSFKEIARLFADHDISAVPVVDEDRRLLGVVEGGDTVAVTGDSAPDSQLGRQGQVTSK</sequence>
<dbReference type="KEGG" id="svt:SVTN_00010"/>
<proteinExistence type="predicted"/>
<dbReference type="Gene3D" id="3.10.580.10">
    <property type="entry name" value="CBS-domain"/>
    <property type="match status" value="1"/>
</dbReference>
<dbReference type="InterPro" id="IPR046342">
    <property type="entry name" value="CBS_dom_sf"/>
</dbReference>
<organism evidence="5 6">
    <name type="scientific">Streptomyces vietnamensis</name>
    <dbReference type="NCBI Taxonomy" id="362257"/>
    <lineage>
        <taxon>Bacteria</taxon>
        <taxon>Bacillati</taxon>
        <taxon>Actinomycetota</taxon>
        <taxon>Actinomycetes</taxon>
        <taxon>Kitasatosporales</taxon>
        <taxon>Streptomycetaceae</taxon>
        <taxon>Streptomyces</taxon>
    </lineage>
</organism>
<dbReference type="InterPro" id="IPR051257">
    <property type="entry name" value="Diverse_CBS-Domain"/>
</dbReference>
<dbReference type="HOGENOM" id="CLU_2620700_0_0_11"/>
<dbReference type="Proteomes" id="UP000031774">
    <property type="component" value="Chromosome"/>
</dbReference>
<keyword evidence="6" id="KW-1185">Reference proteome</keyword>
<keyword evidence="1 2" id="KW-0129">CBS domain</keyword>
<evidence type="ECO:0000259" key="4">
    <source>
        <dbReference type="PROSITE" id="PS51371"/>
    </source>
</evidence>
<dbReference type="Pfam" id="PF00571">
    <property type="entry name" value="CBS"/>
    <property type="match status" value="1"/>
</dbReference>
<feature type="compositionally biased region" description="Polar residues" evidence="3">
    <location>
        <begin position="65"/>
        <end position="78"/>
    </location>
</feature>
<protein>
    <recommendedName>
        <fullName evidence="4">CBS domain-containing protein</fullName>
    </recommendedName>
</protein>
<evidence type="ECO:0000256" key="3">
    <source>
        <dbReference type="SAM" id="MobiDB-lite"/>
    </source>
</evidence>
<dbReference type="SUPFAM" id="SSF54631">
    <property type="entry name" value="CBS-domain pair"/>
    <property type="match status" value="1"/>
</dbReference>
<dbReference type="RefSeq" id="WP_041127258.1">
    <property type="nucleotide sequence ID" value="NZ_CP010407.1"/>
</dbReference>
<evidence type="ECO:0000313" key="6">
    <source>
        <dbReference type="Proteomes" id="UP000031774"/>
    </source>
</evidence>
<dbReference type="PANTHER" id="PTHR43080:SF29">
    <property type="entry name" value="OS02G0818000 PROTEIN"/>
    <property type="match status" value="1"/>
</dbReference>
<dbReference type="PROSITE" id="PS51371">
    <property type="entry name" value="CBS"/>
    <property type="match status" value="1"/>
</dbReference>
<dbReference type="AlphaFoldDB" id="A0A0B5I4H4"/>
<dbReference type="PANTHER" id="PTHR43080">
    <property type="entry name" value="CBS DOMAIN-CONTAINING PROTEIN CBSX3, MITOCHONDRIAL"/>
    <property type="match status" value="1"/>
</dbReference>
<accession>A0A0B5I4H4</accession>
<evidence type="ECO:0000256" key="1">
    <source>
        <dbReference type="ARBA" id="ARBA00023122"/>
    </source>
</evidence>
<evidence type="ECO:0000313" key="5">
    <source>
        <dbReference type="EMBL" id="AJF63174.1"/>
    </source>
</evidence>
<dbReference type="InterPro" id="IPR000644">
    <property type="entry name" value="CBS_dom"/>
</dbReference>
<evidence type="ECO:0000256" key="2">
    <source>
        <dbReference type="PROSITE-ProRule" id="PRU00703"/>
    </source>
</evidence>
<dbReference type="EMBL" id="CP010407">
    <property type="protein sequence ID" value="AJF63174.1"/>
    <property type="molecule type" value="Genomic_DNA"/>
</dbReference>